<dbReference type="Gene3D" id="3.30.420.40">
    <property type="match status" value="1"/>
</dbReference>
<dbReference type="Pfam" id="PF19278">
    <property type="entry name" value="Hydant_A_C"/>
    <property type="match status" value="1"/>
</dbReference>
<dbReference type="GO" id="GO:0006749">
    <property type="term" value="P:glutathione metabolic process"/>
    <property type="evidence" value="ECO:0007669"/>
    <property type="project" value="TreeGrafter"/>
</dbReference>
<protein>
    <submittedName>
        <fullName evidence="4">Hydantoinase/oxoprolinase family protein</fullName>
    </submittedName>
</protein>
<dbReference type="RefSeq" id="WP_167208951.1">
    <property type="nucleotide sequence ID" value="NZ_CP050063.1"/>
</dbReference>
<evidence type="ECO:0000313" key="4">
    <source>
        <dbReference type="EMBL" id="QIP13664.1"/>
    </source>
</evidence>
<organism evidence="4 5">
    <name type="scientific">Spirosoma aureum</name>
    <dbReference type="NCBI Taxonomy" id="2692134"/>
    <lineage>
        <taxon>Bacteria</taxon>
        <taxon>Pseudomonadati</taxon>
        <taxon>Bacteroidota</taxon>
        <taxon>Cytophagia</taxon>
        <taxon>Cytophagales</taxon>
        <taxon>Cytophagaceae</taxon>
        <taxon>Spirosoma</taxon>
    </lineage>
</organism>
<evidence type="ECO:0000313" key="5">
    <source>
        <dbReference type="Proteomes" id="UP000501802"/>
    </source>
</evidence>
<name>A0A6G9AMW7_9BACT</name>
<proteinExistence type="predicted"/>
<dbReference type="Proteomes" id="UP000501802">
    <property type="component" value="Chromosome"/>
</dbReference>
<dbReference type="InterPro" id="IPR045079">
    <property type="entry name" value="Oxoprolinase-like"/>
</dbReference>
<dbReference type="InterPro" id="IPR049517">
    <property type="entry name" value="ACX-like_C"/>
</dbReference>
<dbReference type="SUPFAM" id="SSF53067">
    <property type="entry name" value="Actin-like ATPase domain"/>
    <property type="match status" value="1"/>
</dbReference>
<reference evidence="4 5" key="1">
    <citation type="submission" date="2020-03" db="EMBL/GenBank/DDBJ databases">
        <authorList>
            <person name="Kim M.K."/>
        </authorList>
    </citation>
    <scope>NUCLEOTIDE SEQUENCE [LARGE SCALE GENOMIC DNA]</scope>
    <source>
        <strain evidence="4 5">BT328</strain>
    </source>
</reference>
<evidence type="ECO:0000259" key="3">
    <source>
        <dbReference type="Pfam" id="PF19278"/>
    </source>
</evidence>
<dbReference type="InterPro" id="IPR002821">
    <property type="entry name" value="Hydantoinase_A"/>
</dbReference>
<feature type="domain" description="Hydantoinase A/oxoprolinase" evidence="1">
    <location>
        <begin position="202"/>
        <end position="496"/>
    </location>
</feature>
<gene>
    <name evidence="4" type="ORF">G8759_14045</name>
</gene>
<keyword evidence="5" id="KW-1185">Reference proteome</keyword>
<dbReference type="PANTHER" id="PTHR11365:SF23">
    <property type="entry name" value="HYPOTHETICAL 5-OXOPROLINASE (EUROFUNG)-RELATED"/>
    <property type="match status" value="1"/>
</dbReference>
<dbReference type="KEGG" id="spib:G8759_14045"/>
<dbReference type="EMBL" id="CP050063">
    <property type="protein sequence ID" value="QIP13664.1"/>
    <property type="molecule type" value="Genomic_DNA"/>
</dbReference>
<dbReference type="InterPro" id="IPR008040">
    <property type="entry name" value="Hydant_A_N"/>
</dbReference>
<feature type="domain" description="Acetophenone carboxylase-like C-terminal" evidence="3">
    <location>
        <begin position="514"/>
        <end position="691"/>
    </location>
</feature>
<dbReference type="InterPro" id="IPR043129">
    <property type="entry name" value="ATPase_NBD"/>
</dbReference>
<evidence type="ECO:0000259" key="1">
    <source>
        <dbReference type="Pfam" id="PF01968"/>
    </source>
</evidence>
<accession>A0A6G9AMW7</accession>
<sequence>MYKLGIDIGGTFTDLVLLNETTGELIFNKTLTTYDNPTNGVIAGATDLLSRAGLQFADIGTVIHGTTLVTNAIIERKGAKTGLITTRGFEDVLEIGREYRYDVYDLQITMPEPLVPRTLRFGVSERVDYQGNVLTPLMEDDVAHIVDELVRGGVQSIAVCLLQSFTNPVHERALGDFIRKHYPEIYVSLSVDIMPELREYERTSTTAMNAYVQPLIDQYLDALRSQLTEIGFSGNLQIMLSNGRLTTVEVARQKPIQLLESGPAGGAMAGVFFGKLTGHTDIATFDMGGTTAKTSLIFNHQPELTNEFEVARVRRFKKGSGLPVRIPLIDMTEIGAGGSSIAYVDKLGLLKVGPESATTESGPACYGRGGTQPTVTDCDLLLGYLNEDYFLGGSIQLDKSAAQRAVEEHIATPLGISVREAAMGVHRIVNENMANAARVHILEKGHDPRNYSLLAFGGAGPVHAFDVARLLGSPELIIPVGAGVTSALGFLVSPTASERVRSYVSPIARLDWARLNDLLAEMEEEGFHFLEQTGHKSAEATVTRMADMRYMGQGHEISVKVPNGILSTLSMAELEANFSEEYQLRFGITIDNAVIEAVTWRVMVSSLPVFFSPKRANIEQKRIEGGKDFSGLKGYRQVYYSGDTVPCACPVYDRYQIRPNEYLSGPAIIEEVESTVVIGNRAYVRMDEHRNLIISLKR</sequence>
<dbReference type="Pfam" id="PF05378">
    <property type="entry name" value="Hydant_A_N"/>
    <property type="match status" value="1"/>
</dbReference>
<evidence type="ECO:0000259" key="2">
    <source>
        <dbReference type="Pfam" id="PF05378"/>
    </source>
</evidence>
<dbReference type="GO" id="GO:0017168">
    <property type="term" value="F:5-oxoprolinase (ATP-hydrolyzing) activity"/>
    <property type="evidence" value="ECO:0007669"/>
    <property type="project" value="TreeGrafter"/>
</dbReference>
<dbReference type="Pfam" id="PF01968">
    <property type="entry name" value="Hydantoinase_A"/>
    <property type="match status" value="1"/>
</dbReference>
<feature type="domain" description="Hydantoinase/oxoprolinase N-terminal" evidence="2">
    <location>
        <begin position="4"/>
        <end position="181"/>
    </location>
</feature>
<dbReference type="AlphaFoldDB" id="A0A6G9AMW7"/>
<dbReference type="GO" id="GO:0005829">
    <property type="term" value="C:cytosol"/>
    <property type="evidence" value="ECO:0007669"/>
    <property type="project" value="TreeGrafter"/>
</dbReference>
<dbReference type="PANTHER" id="PTHR11365">
    <property type="entry name" value="5-OXOPROLINASE RELATED"/>
    <property type="match status" value="1"/>
</dbReference>